<feature type="transmembrane region" description="Helical" evidence="12">
    <location>
        <begin position="661"/>
        <end position="681"/>
    </location>
</feature>
<evidence type="ECO:0000256" key="5">
    <source>
        <dbReference type="ARBA" id="ARBA00022723"/>
    </source>
</evidence>
<keyword evidence="4 12" id="KW-0812">Transmembrane</keyword>
<evidence type="ECO:0000256" key="2">
    <source>
        <dbReference type="ARBA" id="ARBA00004141"/>
    </source>
</evidence>
<feature type="transmembrane region" description="Helical" evidence="12">
    <location>
        <begin position="19"/>
        <end position="38"/>
    </location>
</feature>
<dbReference type="GO" id="GO:0005524">
    <property type="term" value="F:ATP binding"/>
    <property type="evidence" value="ECO:0007669"/>
    <property type="project" value="UniProtKB-KW"/>
</dbReference>
<dbReference type="SUPFAM" id="SSF55073">
    <property type="entry name" value="Nucleotide cyclase"/>
    <property type="match status" value="1"/>
</dbReference>
<keyword evidence="11" id="KW-0456">Lyase</keyword>
<comment type="subcellular location">
    <subcellularLocation>
        <location evidence="2">Membrane</location>
        <topology evidence="2">Multi-pass membrane protein</topology>
    </subcellularLocation>
</comment>
<dbReference type="CDD" id="cd07302">
    <property type="entry name" value="CHD"/>
    <property type="match status" value="1"/>
</dbReference>
<feature type="transmembrane region" description="Helical" evidence="12">
    <location>
        <begin position="556"/>
        <end position="576"/>
    </location>
</feature>
<feature type="transmembrane region" description="Helical" evidence="12">
    <location>
        <begin position="718"/>
        <end position="739"/>
    </location>
</feature>
<feature type="transmembrane region" description="Helical" evidence="12">
    <location>
        <begin position="686"/>
        <end position="706"/>
    </location>
</feature>
<feature type="transmembrane region" description="Helical" evidence="12">
    <location>
        <begin position="75"/>
        <end position="90"/>
    </location>
</feature>
<name>A0AAD7Z0K9_MYTSE</name>
<dbReference type="GO" id="GO:0005886">
    <property type="term" value="C:plasma membrane"/>
    <property type="evidence" value="ECO:0007669"/>
    <property type="project" value="TreeGrafter"/>
</dbReference>
<dbReference type="AlphaFoldDB" id="A0AAD7Z0K9"/>
<dbReference type="GO" id="GO:0006171">
    <property type="term" value="P:cAMP biosynthetic process"/>
    <property type="evidence" value="ECO:0007669"/>
    <property type="project" value="TreeGrafter"/>
</dbReference>
<dbReference type="GO" id="GO:0007189">
    <property type="term" value="P:adenylate cyclase-activating G protein-coupled receptor signaling pathway"/>
    <property type="evidence" value="ECO:0007669"/>
    <property type="project" value="TreeGrafter"/>
</dbReference>
<organism evidence="14 15">
    <name type="scientific">Mythimna separata</name>
    <name type="common">Oriental armyworm</name>
    <name type="synonym">Pseudaletia separata</name>
    <dbReference type="NCBI Taxonomy" id="271217"/>
    <lineage>
        <taxon>Eukaryota</taxon>
        <taxon>Metazoa</taxon>
        <taxon>Ecdysozoa</taxon>
        <taxon>Arthropoda</taxon>
        <taxon>Hexapoda</taxon>
        <taxon>Insecta</taxon>
        <taxon>Pterygota</taxon>
        <taxon>Neoptera</taxon>
        <taxon>Endopterygota</taxon>
        <taxon>Lepidoptera</taxon>
        <taxon>Glossata</taxon>
        <taxon>Ditrysia</taxon>
        <taxon>Noctuoidea</taxon>
        <taxon>Noctuidae</taxon>
        <taxon>Noctuinae</taxon>
        <taxon>Hadenini</taxon>
        <taxon>Mythimna</taxon>
    </lineage>
</organism>
<accession>A0AAD7Z0K9</accession>
<evidence type="ECO:0000256" key="3">
    <source>
        <dbReference type="ARBA" id="ARBA00012201"/>
    </source>
</evidence>
<dbReference type="SMART" id="SM00044">
    <property type="entry name" value="CYCc"/>
    <property type="match status" value="1"/>
</dbReference>
<feature type="transmembrane region" description="Helical" evidence="12">
    <location>
        <begin position="45"/>
        <end position="63"/>
    </location>
</feature>
<evidence type="ECO:0000256" key="4">
    <source>
        <dbReference type="ARBA" id="ARBA00022692"/>
    </source>
</evidence>
<reference evidence="14" key="1">
    <citation type="submission" date="2023-03" db="EMBL/GenBank/DDBJ databases">
        <title>Chromosome-level genomes of two armyworms, Mythimna separata and Mythimna loreyi, provide insights into the biosynthesis and reception of sex pheromones.</title>
        <authorList>
            <person name="Zhao H."/>
        </authorList>
    </citation>
    <scope>NUCLEOTIDE SEQUENCE</scope>
    <source>
        <strain evidence="14">BeijingLab</strain>
        <tissue evidence="14">Pupa</tissue>
    </source>
</reference>
<dbReference type="Pfam" id="PF00211">
    <property type="entry name" value="Guanylate_cyc"/>
    <property type="match status" value="1"/>
</dbReference>
<dbReference type="PANTHER" id="PTHR45627">
    <property type="entry name" value="ADENYLATE CYCLASE TYPE 1"/>
    <property type="match status" value="1"/>
</dbReference>
<dbReference type="EMBL" id="JARGEI010000003">
    <property type="protein sequence ID" value="KAJ8733669.1"/>
    <property type="molecule type" value="Genomic_DNA"/>
</dbReference>
<dbReference type="GO" id="GO:0046872">
    <property type="term" value="F:metal ion binding"/>
    <property type="evidence" value="ECO:0007669"/>
    <property type="project" value="UniProtKB-KW"/>
</dbReference>
<keyword evidence="15" id="KW-1185">Reference proteome</keyword>
<dbReference type="InterPro" id="IPR029787">
    <property type="entry name" value="Nucleotide_cyclase"/>
</dbReference>
<protein>
    <recommendedName>
        <fullName evidence="3">adenylate cyclase</fullName>
        <ecNumber evidence="3">4.6.1.1</ecNumber>
    </recommendedName>
</protein>
<dbReference type="GO" id="GO:0004016">
    <property type="term" value="F:adenylate cyclase activity"/>
    <property type="evidence" value="ECO:0007669"/>
    <property type="project" value="UniProtKB-EC"/>
</dbReference>
<evidence type="ECO:0000256" key="8">
    <source>
        <dbReference type="ARBA" id="ARBA00022842"/>
    </source>
</evidence>
<keyword evidence="7" id="KW-0067">ATP-binding</keyword>
<proteinExistence type="predicted"/>
<dbReference type="Proteomes" id="UP001231518">
    <property type="component" value="Chromosome 5"/>
</dbReference>
<evidence type="ECO:0000256" key="6">
    <source>
        <dbReference type="ARBA" id="ARBA00022741"/>
    </source>
</evidence>
<gene>
    <name evidence="14" type="ORF">PYW07_014220</name>
</gene>
<evidence type="ECO:0000256" key="11">
    <source>
        <dbReference type="ARBA" id="ARBA00023239"/>
    </source>
</evidence>
<feature type="domain" description="Guanylate cyclase" evidence="13">
    <location>
        <begin position="224"/>
        <end position="354"/>
    </location>
</feature>
<evidence type="ECO:0000313" key="14">
    <source>
        <dbReference type="EMBL" id="KAJ8733669.1"/>
    </source>
</evidence>
<sequence length="808" mass="92291">MIIYIVTYKGTSTVSTQHIAWTGTFASLNVCACALSWWRPVASHRLHWAAGGTWLLLILQGLNKQGVGFQEPQNQVWYMLFIVFVPYAMFPLSLRWCIFLGTLSCLAHLVATIVYQCVNCSCSHRYACAWRLLGGNVLLHAAVNFAGFYAKSFVDCEQRKVFLETQKSKGAYQKTRIESGRQWSLIQSVIPDFLAKRISTHLCESSDDFQRVIDVTSHQVHDVSILFADIKGFTSLSSKCSAQELVEMLNSLFALFDKLASENHCLRIKLLGDCYFCVSGLLQPRADHARCCVNMGLNMIRAIRDVRRRMKDLTVDLDMRIGVHSGQVTCAVLGQLKWQLDLWSPDVTLANHIESTGLPGRVHISSSTFKYLNGAFKVDPGEDGTRDPVLEEHNLVTYFIKDTEVPQQMRRTPATKAENGSEECIKLTQYNTAAVPTSSKLTKSKSRRLRPQDRTLEETHWKPEMPFENYYHGDSKDVHDAQQKTELEDEDNIHRLIEVFAKNMNSWSLQFNGTDLESSFRELDGDTFKSNVMCCMVQWLFVVAVQSLAHYDCGNLMIVLVVMSIPLSLCFALVMFQEFPSLQRHLVNFSTRVTNTRILRVMHICFFSFVMTLSSTMKLYICPLVPHQTIYNFTSKVSNSTASMSNSGNGTAPGNCGHPDYVVLTWVLCLIALTSVFKLYFLIKTLLTTVSVVIYCILLVHYYMYYQTKNMLLLPAKMVLLMFGFLVVVVTHARLVEVISRLDFLWRRQVKTDLKHMESTQDMNRRLLAHILPDHVVNHFLSRDWRPDVSFIVNRLLFYHYPTITKTI</sequence>
<evidence type="ECO:0000259" key="13">
    <source>
        <dbReference type="PROSITE" id="PS50125"/>
    </source>
</evidence>
<evidence type="ECO:0000256" key="12">
    <source>
        <dbReference type="SAM" id="Phobius"/>
    </source>
</evidence>
<feature type="transmembrane region" description="Helical" evidence="12">
    <location>
        <begin position="597"/>
        <end position="621"/>
    </location>
</feature>
<evidence type="ECO:0000256" key="7">
    <source>
        <dbReference type="ARBA" id="ARBA00022840"/>
    </source>
</evidence>
<dbReference type="PROSITE" id="PS50125">
    <property type="entry name" value="GUANYLATE_CYCLASE_2"/>
    <property type="match status" value="1"/>
</dbReference>
<evidence type="ECO:0000256" key="9">
    <source>
        <dbReference type="ARBA" id="ARBA00022989"/>
    </source>
</evidence>
<dbReference type="PANTHER" id="PTHR45627:SF1">
    <property type="entry name" value="ADENYLATE CYCLASE TYPE 8"/>
    <property type="match status" value="1"/>
</dbReference>
<dbReference type="Gene3D" id="3.30.70.1230">
    <property type="entry name" value="Nucleotide cyclase"/>
    <property type="match status" value="1"/>
</dbReference>
<comment type="caution">
    <text evidence="14">The sequence shown here is derived from an EMBL/GenBank/DDBJ whole genome shotgun (WGS) entry which is preliminary data.</text>
</comment>
<keyword evidence="10 12" id="KW-0472">Membrane</keyword>
<evidence type="ECO:0000256" key="10">
    <source>
        <dbReference type="ARBA" id="ARBA00023136"/>
    </source>
</evidence>
<keyword evidence="5" id="KW-0479">Metal-binding</keyword>
<comment type="catalytic activity">
    <reaction evidence="1">
        <text>ATP = 3',5'-cyclic AMP + diphosphate</text>
        <dbReference type="Rhea" id="RHEA:15389"/>
        <dbReference type="ChEBI" id="CHEBI:30616"/>
        <dbReference type="ChEBI" id="CHEBI:33019"/>
        <dbReference type="ChEBI" id="CHEBI:58165"/>
        <dbReference type="EC" id="4.6.1.1"/>
    </reaction>
</comment>
<keyword evidence="8" id="KW-0460">Magnesium</keyword>
<keyword evidence="6" id="KW-0547">Nucleotide-binding</keyword>
<dbReference type="InterPro" id="IPR001054">
    <property type="entry name" value="A/G_cyclase"/>
</dbReference>
<evidence type="ECO:0000256" key="1">
    <source>
        <dbReference type="ARBA" id="ARBA00001593"/>
    </source>
</evidence>
<keyword evidence="9 12" id="KW-1133">Transmembrane helix</keyword>
<dbReference type="GO" id="GO:0035556">
    <property type="term" value="P:intracellular signal transduction"/>
    <property type="evidence" value="ECO:0007669"/>
    <property type="project" value="InterPro"/>
</dbReference>
<dbReference type="EC" id="4.6.1.1" evidence="3"/>
<evidence type="ECO:0000313" key="15">
    <source>
        <dbReference type="Proteomes" id="UP001231518"/>
    </source>
</evidence>